<protein>
    <recommendedName>
        <fullName evidence="3">Transport and Golgi organization 2</fullName>
    </recommendedName>
</protein>
<evidence type="ECO:0000313" key="2">
    <source>
        <dbReference type="Proteomes" id="UP000588186"/>
    </source>
</evidence>
<accession>A0A6V7R8T5</accession>
<keyword evidence="2" id="KW-1185">Reference proteome</keyword>
<reference evidence="1 2" key="1">
    <citation type="submission" date="2020-07" db="EMBL/GenBank/DDBJ databases">
        <authorList>
            <person name="Criscuolo A."/>
        </authorList>
    </citation>
    <scope>NUCLEOTIDE SEQUENCE [LARGE SCALE GENOMIC DNA]</scope>
    <source>
        <strain evidence="1">CIP107946</strain>
    </source>
</reference>
<organism evidence="1 2">
    <name type="scientific">Phocicoccus pinnipedialis</name>
    <dbReference type="NCBI Taxonomy" id="110845"/>
    <lineage>
        <taxon>Bacteria</taxon>
        <taxon>Bacillati</taxon>
        <taxon>Bacillota</taxon>
        <taxon>Bacilli</taxon>
        <taxon>Bacillales</taxon>
        <taxon>Salinicoccaceae</taxon>
        <taxon>Phocicoccus</taxon>
    </lineage>
</organism>
<proteinExistence type="predicted"/>
<dbReference type="Pfam" id="PF05742">
    <property type="entry name" value="TANGO2"/>
    <property type="match status" value="1"/>
</dbReference>
<dbReference type="InterPro" id="IPR008551">
    <property type="entry name" value="TANGO2"/>
</dbReference>
<dbReference type="PANTHER" id="PTHR17985">
    <property type="entry name" value="SER/THR-RICH PROTEIN T10 IN DGCR REGION"/>
    <property type="match status" value="1"/>
</dbReference>
<gene>
    <name evidence="1" type="ORF">JEOPIN946_00736</name>
</gene>
<dbReference type="EMBL" id="CAJEWB010000007">
    <property type="protein sequence ID" value="CAD2073771.1"/>
    <property type="molecule type" value="Genomic_DNA"/>
</dbReference>
<dbReference type="PANTHER" id="PTHR17985:SF8">
    <property type="entry name" value="TRANSPORT AND GOLGI ORGANIZATION PROTEIN 2 HOMOLOG"/>
    <property type="match status" value="1"/>
</dbReference>
<sequence>MCVINFKINNDPNYILAIAANRDESYNRPAYPARIHGNILHGTDAHRGGTWLGITKTGRIAMITNIRNVEEMTKKSPLSRGDIVLDFLRSESDAKSFLAQLRTESSKYGGFNVILGDLDSLYYMNNYDNQIEILSENTHGVSNAFLNTPWAKVQHGKHTLDRLSGDIEEDKATLLRLLSSSKKTHSHRQNTGIDKALEYALSSQFIELQDMEYGTRCSTVILITHDGFAHFLERTYTRGTFDFDTEFKFKIGEA</sequence>
<evidence type="ECO:0000313" key="1">
    <source>
        <dbReference type="EMBL" id="CAD2073771.1"/>
    </source>
</evidence>
<comment type="caution">
    <text evidence="1">The sequence shown here is derived from an EMBL/GenBank/DDBJ whole genome shotgun (WGS) entry which is preliminary data.</text>
</comment>
<dbReference type="Proteomes" id="UP000588186">
    <property type="component" value="Unassembled WGS sequence"/>
</dbReference>
<dbReference type="AlphaFoldDB" id="A0A6V7R8T5"/>
<name>A0A6V7R8T5_9BACL</name>
<dbReference type="RefSeq" id="WP_186076970.1">
    <property type="nucleotide sequence ID" value="NZ_CAJEWB010000007.1"/>
</dbReference>
<evidence type="ECO:0008006" key="3">
    <source>
        <dbReference type="Google" id="ProtNLM"/>
    </source>
</evidence>